<accession>A0A4V2F3F5</accession>
<reference evidence="3 4" key="1">
    <citation type="submission" date="2019-02" db="EMBL/GenBank/DDBJ databases">
        <title>Genomic Encyclopedia of Type Strains, Phase IV (KMG-IV): sequencing the most valuable type-strain genomes for metagenomic binning, comparative biology and taxonomic classification.</title>
        <authorList>
            <person name="Goeker M."/>
        </authorList>
    </citation>
    <scope>NUCLEOTIDE SEQUENCE [LARGE SCALE GENOMIC DNA]</scope>
    <source>
        <strain evidence="3 4">DSM 45622</strain>
    </source>
</reference>
<proteinExistence type="predicted"/>
<dbReference type="InterPro" id="IPR013216">
    <property type="entry name" value="Methyltransf_11"/>
</dbReference>
<evidence type="ECO:0000256" key="1">
    <source>
        <dbReference type="ARBA" id="ARBA00022679"/>
    </source>
</evidence>
<dbReference type="PANTHER" id="PTHR43861:SF3">
    <property type="entry name" value="PUTATIVE (AFU_ORTHOLOGUE AFUA_2G14390)-RELATED"/>
    <property type="match status" value="1"/>
</dbReference>
<sequence>MPDSPRARPDRSRTRSAAVWGVLRGVLDEADGRALDVVDVGGGTGGFAVPLATLGHTVTVVDPSPDALAALERRVAETAALDGLAGRVRARQGDVAGLLDVVEPASADLVLCHGVLEHVDDPVEALAAVARCLRPGGRLSLLAANRSAVVLARAVAGRFAEAQQALLDPAGRWGDRDPVPRRFSPQELEELVRSAGLEPVHVVGVRVFADLVPGALVDGEPGAVEALLQLEAAAAEHPAFLAVATQIHLLARA</sequence>
<dbReference type="Proteomes" id="UP000293638">
    <property type="component" value="Unassembled WGS sequence"/>
</dbReference>
<dbReference type="InterPro" id="IPR029063">
    <property type="entry name" value="SAM-dependent_MTases_sf"/>
</dbReference>
<keyword evidence="4" id="KW-1185">Reference proteome</keyword>
<dbReference type="GO" id="GO:0032259">
    <property type="term" value="P:methylation"/>
    <property type="evidence" value="ECO:0007669"/>
    <property type="project" value="UniProtKB-KW"/>
</dbReference>
<dbReference type="CDD" id="cd02440">
    <property type="entry name" value="AdoMet_MTases"/>
    <property type="match status" value="1"/>
</dbReference>
<keyword evidence="1 3" id="KW-0808">Transferase</keyword>
<protein>
    <submittedName>
        <fullName evidence="3">Methyltransferase family protein</fullName>
    </submittedName>
</protein>
<feature type="domain" description="Methyltransferase type 11" evidence="2">
    <location>
        <begin position="38"/>
        <end position="140"/>
    </location>
</feature>
<dbReference type="Pfam" id="PF08241">
    <property type="entry name" value="Methyltransf_11"/>
    <property type="match status" value="1"/>
</dbReference>
<dbReference type="PANTHER" id="PTHR43861">
    <property type="entry name" value="TRANS-ACONITATE 2-METHYLTRANSFERASE-RELATED"/>
    <property type="match status" value="1"/>
</dbReference>
<dbReference type="OrthoDB" id="3366024at2"/>
<name>A0A4V2F3F5_9ACTN</name>
<dbReference type="GO" id="GO:0008168">
    <property type="term" value="F:methyltransferase activity"/>
    <property type="evidence" value="ECO:0007669"/>
    <property type="project" value="UniProtKB-KW"/>
</dbReference>
<dbReference type="RefSeq" id="WP_130494042.1">
    <property type="nucleotide sequence ID" value="NZ_SGXD01000004.1"/>
</dbReference>
<dbReference type="SUPFAM" id="SSF53335">
    <property type="entry name" value="S-adenosyl-L-methionine-dependent methyltransferases"/>
    <property type="match status" value="1"/>
</dbReference>
<comment type="caution">
    <text evidence="3">The sequence shown here is derived from an EMBL/GenBank/DDBJ whole genome shotgun (WGS) entry which is preliminary data.</text>
</comment>
<organism evidence="3 4">
    <name type="scientific">Motilibacter rhizosphaerae</name>
    <dbReference type="NCBI Taxonomy" id="598652"/>
    <lineage>
        <taxon>Bacteria</taxon>
        <taxon>Bacillati</taxon>
        <taxon>Actinomycetota</taxon>
        <taxon>Actinomycetes</taxon>
        <taxon>Motilibacterales</taxon>
        <taxon>Motilibacteraceae</taxon>
        <taxon>Motilibacter</taxon>
    </lineage>
</organism>
<evidence type="ECO:0000313" key="3">
    <source>
        <dbReference type="EMBL" id="RZS82933.1"/>
    </source>
</evidence>
<gene>
    <name evidence="3" type="ORF">EV189_3331</name>
</gene>
<dbReference type="EMBL" id="SGXD01000004">
    <property type="protein sequence ID" value="RZS82933.1"/>
    <property type="molecule type" value="Genomic_DNA"/>
</dbReference>
<evidence type="ECO:0000259" key="2">
    <source>
        <dbReference type="Pfam" id="PF08241"/>
    </source>
</evidence>
<keyword evidence="3" id="KW-0489">Methyltransferase</keyword>
<dbReference type="Gene3D" id="3.40.50.150">
    <property type="entry name" value="Vaccinia Virus protein VP39"/>
    <property type="match status" value="1"/>
</dbReference>
<evidence type="ECO:0000313" key="4">
    <source>
        <dbReference type="Proteomes" id="UP000293638"/>
    </source>
</evidence>
<dbReference type="AlphaFoldDB" id="A0A4V2F3F5"/>